<keyword evidence="1" id="KW-0472">Membrane</keyword>
<keyword evidence="1" id="KW-1133">Transmembrane helix</keyword>
<dbReference type="Proteomes" id="UP001331761">
    <property type="component" value="Unassembled WGS sequence"/>
</dbReference>
<feature type="non-terminal residue" evidence="2">
    <location>
        <position position="140"/>
    </location>
</feature>
<feature type="transmembrane region" description="Helical" evidence="1">
    <location>
        <begin position="28"/>
        <end position="51"/>
    </location>
</feature>
<dbReference type="PANTHER" id="PTHR46709:SF15">
    <property type="entry name" value="G_PROTEIN_RECEP_F1_2 DOMAIN-CONTAINING PROTEIN"/>
    <property type="match status" value="1"/>
</dbReference>
<sequence length="140" mass="15644">MDNTTVAAIIDESQGPCDVDTHPYLRLAFVGFGSVISLMGCACNLLLLFVFLTRNSSNPSQTFLAFLDFMLCFLFITCFGALTLSVTFRIEWLYTLVKDNNVQMLIASRIVQLCIPYTLIANTAYRLASITERSLLHQSV</sequence>
<name>A0AAN8IAM1_TRICO</name>
<protein>
    <submittedName>
        <fullName evidence="2">Uncharacterized protein</fullName>
    </submittedName>
</protein>
<reference evidence="2 3" key="1">
    <citation type="submission" date="2019-10" db="EMBL/GenBank/DDBJ databases">
        <title>Assembly and Annotation for the nematode Trichostrongylus colubriformis.</title>
        <authorList>
            <person name="Martin J."/>
        </authorList>
    </citation>
    <scope>NUCLEOTIDE SEQUENCE [LARGE SCALE GENOMIC DNA]</scope>
    <source>
        <strain evidence="2">G859</strain>
        <tissue evidence="2">Whole worm</tissue>
    </source>
</reference>
<evidence type="ECO:0000313" key="3">
    <source>
        <dbReference type="Proteomes" id="UP001331761"/>
    </source>
</evidence>
<accession>A0AAN8IAM1</accession>
<evidence type="ECO:0000256" key="1">
    <source>
        <dbReference type="SAM" id="Phobius"/>
    </source>
</evidence>
<proteinExistence type="predicted"/>
<keyword evidence="3" id="KW-1185">Reference proteome</keyword>
<feature type="transmembrane region" description="Helical" evidence="1">
    <location>
        <begin position="63"/>
        <end position="86"/>
    </location>
</feature>
<dbReference type="PANTHER" id="PTHR46709">
    <property type="entry name" value="PROTEIN CBG23488-RELATED"/>
    <property type="match status" value="1"/>
</dbReference>
<gene>
    <name evidence="2" type="ORF">GCK32_020171</name>
</gene>
<comment type="caution">
    <text evidence="2">The sequence shown here is derived from an EMBL/GenBank/DDBJ whole genome shotgun (WGS) entry which is preliminary data.</text>
</comment>
<keyword evidence="1" id="KW-0812">Transmembrane</keyword>
<organism evidence="2 3">
    <name type="scientific">Trichostrongylus colubriformis</name>
    <name type="common">Black scour worm</name>
    <dbReference type="NCBI Taxonomy" id="6319"/>
    <lineage>
        <taxon>Eukaryota</taxon>
        <taxon>Metazoa</taxon>
        <taxon>Ecdysozoa</taxon>
        <taxon>Nematoda</taxon>
        <taxon>Chromadorea</taxon>
        <taxon>Rhabditida</taxon>
        <taxon>Rhabditina</taxon>
        <taxon>Rhabditomorpha</taxon>
        <taxon>Strongyloidea</taxon>
        <taxon>Trichostrongylidae</taxon>
        <taxon>Trichostrongylus</taxon>
    </lineage>
</organism>
<dbReference type="AlphaFoldDB" id="A0AAN8IAM1"/>
<evidence type="ECO:0000313" key="2">
    <source>
        <dbReference type="EMBL" id="KAK5967169.1"/>
    </source>
</evidence>
<dbReference type="EMBL" id="WIXE01022742">
    <property type="protein sequence ID" value="KAK5967169.1"/>
    <property type="molecule type" value="Genomic_DNA"/>
</dbReference>